<gene>
    <name evidence="3" type="ORF">EB796_016315</name>
</gene>
<dbReference type="Proteomes" id="UP000593567">
    <property type="component" value="Unassembled WGS sequence"/>
</dbReference>
<dbReference type="GO" id="GO:0005509">
    <property type="term" value="F:calcium ion binding"/>
    <property type="evidence" value="ECO:0007669"/>
    <property type="project" value="InterPro"/>
</dbReference>
<evidence type="ECO:0000313" key="4">
    <source>
        <dbReference type="Proteomes" id="UP000593567"/>
    </source>
</evidence>
<dbReference type="PROSITE" id="PS50222">
    <property type="entry name" value="EF_HAND_2"/>
    <property type="match status" value="2"/>
</dbReference>
<organism evidence="3 4">
    <name type="scientific">Bugula neritina</name>
    <name type="common">Brown bryozoan</name>
    <name type="synonym">Sertularia neritina</name>
    <dbReference type="NCBI Taxonomy" id="10212"/>
    <lineage>
        <taxon>Eukaryota</taxon>
        <taxon>Metazoa</taxon>
        <taxon>Spiralia</taxon>
        <taxon>Lophotrochozoa</taxon>
        <taxon>Bryozoa</taxon>
        <taxon>Gymnolaemata</taxon>
        <taxon>Cheilostomatida</taxon>
        <taxon>Flustrina</taxon>
        <taxon>Buguloidea</taxon>
        <taxon>Bugulidae</taxon>
        <taxon>Bugula</taxon>
    </lineage>
</organism>
<sequence>MFYDVNQDGKVDWDDFLCSLEKVSKLNGWKAEDERKSAALESLKMIWESLKQKADTNSDGVVSHEEWLQLWADCTDAILTKREFPYWLSAYMSFMFDAADTSGDNVIDKDEYSKAYVEFGLTPEQCDQAYNTFTEGGKSIMNRELFSKLWHEFFISDDKNSKGNCLFGKCDW</sequence>
<dbReference type="AlphaFoldDB" id="A0A7J7JJ27"/>
<accession>A0A7J7JJ27</accession>
<dbReference type="InterPro" id="IPR018247">
    <property type="entry name" value="EF_Hand_1_Ca_BS"/>
</dbReference>
<keyword evidence="1" id="KW-0106">Calcium</keyword>
<dbReference type="OrthoDB" id="9974725at2759"/>
<dbReference type="InterPro" id="IPR011992">
    <property type="entry name" value="EF-hand-dom_pair"/>
</dbReference>
<keyword evidence="4" id="KW-1185">Reference proteome</keyword>
<dbReference type="SUPFAM" id="SSF47473">
    <property type="entry name" value="EF-hand"/>
    <property type="match status" value="1"/>
</dbReference>
<dbReference type="PROSITE" id="PS00018">
    <property type="entry name" value="EF_HAND_1"/>
    <property type="match status" value="3"/>
</dbReference>
<dbReference type="InterPro" id="IPR002048">
    <property type="entry name" value="EF_hand_dom"/>
</dbReference>
<feature type="domain" description="EF-hand" evidence="2">
    <location>
        <begin position="87"/>
        <end position="122"/>
    </location>
</feature>
<evidence type="ECO:0000259" key="2">
    <source>
        <dbReference type="PROSITE" id="PS50222"/>
    </source>
</evidence>
<feature type="domain" description="EF-hand" evidence="2">
    <location>
        <begin position="1"/>
        <end position="26"/>
    </location>
</feature>
<proteinExistence type="predicted"/>
<dbReference type="Pfam" id="PF13202">
    <property type="entry name" value="EF-hand_5"/>
    <property type="match status" value="3"/>
</dbReference>
<comment type="caution">
    <text evidence="3">The sequence shown here is derived from an EMBL/GenBank/DDBJ whole genome shotgun (WGS) entry which is preliminary data.</text>
</comment>
<dbReference type="Gene3D" id="1.10.238.10">
    <property type="entry name" value="EF-hand"/>
    <property type="match status" value="1"/>
</dbReference>
<protein>
    <submittedName>
        <fullName evidence="3">Scp2</fullName>
    </submittedName>
</protein>
<dbReference type="EMBL" id="VXIV02002464">
    <property type="protein sequence ID" value="KAF6025378.1"/>
    <property type="molecule type" value="Genomic_DNA"/>
</dbReference>
<evidence type="ECO:0000313" key="3">
    <source>
        <dbReference type="EMBL" id="KAF6025378.1"/>
    </source>
</evidence>
<name>A0A7J7JJ27_BUGNE</name>
<evidence type="ECO:0000256" key="1">
    <source>
        <dbReference type="ARBA" id="ARBA00022837"/>
    </source>
</evidence>
<reference evidence="3" key="1">
    <citation type="submission" date="2020-06" db="EMBL/GenBank/DDBJ databases">
        <title>Draft genome of Bugula neritina, a colonial animal packing powerful symbionts and potential medicines.</title>
        <authorList>
            <person name="Rayko M."/>
        </authorList>
    </citation>
    <scope>NUCLEOTIDE SEQUENCE [LARGE SCALE GENOMIC DNA]</scope>
    <source>
        <strain evidence="3">Kwan_BN1</strain>
    </source>
</reference>